<evidence type="ECO:0000313" key="4">
    <source>
        <dbReference type="Proteomes" id="UP000324575"/>
    </source>
</evidence>
<dbReference type="Proteomes" id="UP000324575">
    <property type="component" value="Unassembled WGS sequence"/>
</dbReference>
<feature type="domain" description="Plasmid pRiA4b Orf3-like" evidence="2">
    <location>
        <begin position="10"/>
        <end position="132"/>
    </location>
</feature>
<dbReference type="EMBL" id="SNRX01000024">
    <property type="protein sequence ID" value="KAA6301180.1"/>
    <property type="molecule type" value="Genomic_DNA"/>
</dbReference>
<organism evidence="3 4">
    <name type="scientific">Candidatus Ordinivivax streblomastigis</name>
    <dbReference type="NCBI Taxonomy" id="2540710"/>
    <lineage>
        <taxon>Bacteria</taxon>
        <taxon>Pseudomonadati</taxon>
        <taxon>Bacteroidota</taxon>
        <taxon>Bacteroidia</taxon>
        <taxon>Bacteroidales</taxon>
        <taxon>Candidatus Ordinivivax</taxon>
    </lineage>
</organism>
<dbReference type="Pfam" id="PF07929">
    <property type="entry name" value="PRiA4_ORF3"/>
    <property type="match status" value="1"/>
</dbReference>
<evidence type="ECO:0000256" key="1">
    <source>
        <dbReference type="SAM" id="MobiDB-lite"/>
    </source>
</evidence>
<feature type="compositionally biased region" description="Acidic residues" evidence="1">
    <location>
        <begin position="154"/>
        <end position="175"/>
    </location>
</feature>
<proteinExistence type="predicted"/>
<evidence type="ECO:0000259" key="2">
    <source>
        <dbReference type="Pfam" id="PF07929"/>
    </source>
</evidence>
<reference evidence="3 4" key="1">
    <citation type="submission" date="2019-03" db="EMBL/GenBank/DDBJ databases">
        <title>Single cell metagenomics reveals metabolic interactions within the superorganism composed of flagellate Streblomastix strix and complex community of Bacteroidetes bacteria on its surface.</title>
        <authorList>
            <person name="Treitli S.C."/>
            <person name="Kolisko M."/>
            <person name="Husnik F."/>
            <person name="Keeling P."/>
            <person name="Hampl V."/>
        </authorList>
    </citation>
    <scope>NUCLEOTIDE SEQUENCE [LARGE SCALE GENOMIC DNA]</scope>
    <source>
        <strain evidence="3">St1</strain>
    </source>
</reference>
<accession>A0A5M8NWX3</accession>
<name>A0A5M8NWX3_9BACT</name>
<dbReference type="Gene3D" id="3.10.290.30">
    <property type="entry name" value="MM3350-like"/>
    <property type="match status" value="1"/>
</dbReference>
<dbReference type="SUPFAM" id="SSF159941">
    <property type="entry name" value="MM3350-like"/>
    <property type="match status" value="1"/>
</dbReference>
<evidence type="ECO:0000313" key="3">
    <source>
        <dbReference type="EMBL" id="KAA6301180.1"/>
    </source>
</evidence>
<comment type="caution">
    <text evidence="3">The sequence shown here is derived from an EMBL/GenBank/DDBJ whole genome shotgun (WGS) entry which is preliminary data.</text>
</comment>
<protein>
    <recommendedName>
        <fullName evidence="2">Plasmid pRiA4b Orf3-like domain-containing protein</fullName>
    </recommendedName>
</protein>
<dbReference type="InterPro" id="IPR012912">
    <property type="entry name" value="Plasmid_pRiA4b_Orf3-like"/>
</dbReference>
<dbReference type="AlphaFoldDB" id="A0A5M8NWX3"/>
<feature type="region of interest" description="Disordered" evidence="1">
    <location>
        <begin position="148"/>
        <end position="182"/>
    </location>
</feature>
<sequence length="182" mass="21171">MIYRFIIVSDEVDNFRRDITIDSEATFFQLHEAILDSAGYIRDQITSFFICDEDWVKGTEITLIDMESGSEEDIYIMESCRLSELLDEERQKLLYVFEPLTERCFFIELREIITGKSQDTPQVVKSVGQAPKQVSLMEDLNFSVPTPVPHPAENEDFYGEFSDDDFNEEDLEDLSEGNPFEY</sequence>
<dbReference type="InterPro" id="IPR024047">
    <property type="entry name" value="MM3350-like_sf"/>
</dbReference>
<gene>
    <name evidence="3" type="ORF">EZS26_002634</name>
</gene>